<feature type="compositionally biased region" description="Polar residues" evidence="1">
    <location>
        <begin position="62"/>
        <end position="74"/>
    </location>
</feature>
<evidence type="ECO:0000256" key="2">
    <source>
        <dbReference type="SAM" id="Phobius"/>
    </source>
</evidence>
<organism evidence="3 4">
    <name type="scientific">Meloidogyne hapla</name>
    <name type="common">Root-knot nematode worm</name>
    <dbReference type="NCBI Taxonomy" id="6305"/>
    <lineage>
        <taxon>Eukaryota</taxon>
        <taxon>Metazoa</taxon>
        <taxon>Ecdysozoa</taxon>
        <taxon>Nematoda</taxon>
        <taxon>Chromadorea</taxon>
        <taxon>Rhabditida</taxon>
        <taxon>Tylenchina</taxon>
        <taxon>Tylenchomorpha</taxon>
        <taxon>Tylenchoidea</taxon>
        <taxon>Meloidogynidae</taxon>
        <taxon>Meloidogyninae</taxon>
        <taxon>Meloidogyne</taxon>
    </lineage>
</organism>
<evidence type="ECO:0000256" key="1">
    <source>
        <dbReference type="SAM" id="MobiDB-lite"/>
    </source>
</evidence>
<dbReference type="WBParaSite" id="MhA1_Contig1332.frz3.gene3">
    <property type="protein sequence ID" value="MhA1_Contig1332.frz3.gene3"/>
    <property type="gene ID" value="MhA1_Contig1332.frz3.gene3"/>
</dbReference>
<accession>A0A1I8B412</accession>
<dbReference type="AlphaFoldDB" id="A0A1I8B412"/>
<dbReference type="Proteomes" id="UP000095281">
    <property type="component" value="Unplaced"/>
</dbReference>
<name>A0A1I8B412_MELHA</name>
<feature type="region of interest" description="Disordered" evidence="1">
    <location>
        <begin position="156"/>
        <end position="183"/>
    </location>
</feature>
<evidence type="ECO:0000313" key="4">
    <source>
        <dbReference type="WBParaSite" id="MhA1_Contig1332.frz3.gene3"/>
    </source>
</evidence>
<protein>
    <submittedName>
        <fullName evidence="4">Uncharacterized protein</fullName>
    </submittedName>
</protein>
<feature type="compositionally biased region" description="Basic and acidic residues" evidence="1">
    <location>
        <begin position="219"/>
        <end position="236"/>
    </location>
</feature>
<reference evidence="4" key="1">
    <citation type="submission" date="2016-11" db="UniProtKB">
        <authorList>
            <consortium name="WormBaseParasite"/>
        </authorList>
    </citation>
    <scope>IDENTIFICATION</scope>
</reference>
<keyword evidence="3" id="KW-1185">Reference proteome</keyword>
<feature type="region of interest" description="Disordered" evidence="1">
    <location>
        <begin position="212"/>
        <end position="236"/>
    </location>
</feature>
<keyword evidence="2" id="KW-1133">Transmembrane helix</keyword>
<feature type="transmembrane region" description="Helical" evidence="2">
    <location>
        <begin position="18"/>
        <end position="44"/>
    </location>
</feature>
<sequence>MQLFIVSDGCILENHWPIWALISFVLLMSILLFVFMVTCCCVAARKAEEPYPEKKQIKSLIKQKTQSLPSSNRPSSPKKQAKSKDKSKKKYEQKQKKEPTNDLETAAYLTQTFYPIPLEPRGTQRTPTSQMSEKCMPESILVVRPPSDEKLSPMIEKERPVSVKTARQVERTPSIPSNKEGSNEVIHVETFPVITISAGQEGDIEAVIRQSLKGGQFDFPEKKNKEGKIRHQKKSD</sequence>
<feature type="compositionally biased region" description="Basic residues" evidence="1">
    <location>
        <begin position="79"/>
        <end position="89"/>
    </location>
</feature>
<keyword evidence="2" id="KW-0812">Transmembrane</keyword>
<keyword evidence="2" id="KW-0472">Membrane</keyword>
<evidence type="ECO:0000313" key="3">
    <source>
        <dbReference type="Proteomes" id="UP000095281"/>
    </source>
</evidence>
<feature type="region of interest" description="Disordered" evidence="1">
    <location>
        <begin position="54"/>
        <end position="102"/>
    </location>
</feature>
<proteinExistence type="predicted"/>
<feature type="compositionally biased region" description="Basic and acidic residues" evidence="1">
    <location>
        <begin position="90"/>
        <end position="100"/>
    </location>
</feature>